<dbReference type="EMBL" id="GBRH01243595">
    <property type="protein sequence ID" value="JAD54300.1"/>
    <property type="molecule type" value="Transcribed_RNA"/>
</dbReference>
<organism evidence="1">
    <name type="scientific">Arundo donax</name>
    <name type="common">Giant reed</name>
    <name type="synonym">Donax arundinaceus</name>
    <dbReference type="NCBI Taxonomy" id="35708"/>
    <lineage>
        <taxon>Eukaryota</taxon>
        <taxon>Viridiplantae</taxon>
        <taxon>Streptophyta</taxon>
        <taxon>Embryophyta</taxon>
        <taxon>Tracheophyta</taxon>
        <taxon>Spermatophyta</taxon>
        <taxon>Magnoliopsida</taxon>
        <taxon>Liliopsida</taxon>
        <taxon>Poales</taxon>
        <taxon>Poaceae</taxon>
        <taxon>PACMAD clade</taxon>
        <taxon>Arundinoideae</taxon>
        <taxon>Arundineae</taxon>
        <taxon>Arundo</taxon>
    </lineage>
</organism>
<accession>A0A0A9AZF0</accession>
<proteinExistence type="predicted"/>
<sequence>MCISEKENIMLTGDLQSMADTGYEDGLQLAAQ</sequence>
<reference evidence="1" key="1">
    <citation type="submission" date="2014-09" db="EMBL/GenBank/DDBJ databases">
        <authorList>
            <person name="Magalhaes I.L.F."/>
            <person name="Oliveira U."/>
            <person name="Santos F.R."/>
            <person name="Vidigal T.H.D.A."/>
            <person name="Brescovit A.D."/>
            <person name="Santos A.J."/>
        </authorList>
    </citation>
    <scope>NUCLEOTIDE SEQUENCE</scope>
    <source>
        <tissue evidence="1">Shoot tissue taken approximately 20 cm above the soil surface</tissue>
    </source>
</reference>
<protein>
    <submittedName>
        <fullName evidence="1">Uncharacterized protein</fullName>
    </submittedName>
</protein>
<dbReference type="AlphaFoldDB" id="A0A0A9AZF0"/>
<reference evidence="1" key="2">
    <citation type="journal article" date="2015" name="Data Brief">
        <title>Shoot transcriptome of the giant reed, Arundo donax.</title>
        <authorList>
            <person name="Barrero R.A."/>
            <person name="Guerrero F.D."/>
            <person name="Moolhuijzen P."/>
            <person name="Goolsby J.A."/>
            <person name="Tidwell J."/>
            <person name="Bellgard S.E."/>
            <person name="Bellgard M.I."/>
        </authorList>
    </citation>
    <scope>NUCLEOTIDE SEQUENCE</scope>
    <source>
        <tissue evidence="1">Shoot tissue taken approximately 20 cm above the soil surface</tissue>
    </source>
</reference>
<evidence type="ECO:0000313" key="1">
    <source>
        <dbReference type="EMBL" id="JAD54300.1"/>
    </source>
</evidence>
<name>A0A0A9AZF0_ARUDO</name>